<keyword evidence="1" id="KW-0677">Repeat</keyword>
<evidence type="ECO:0000313" key="5">
    <source>
        <dbReference type="EMBL" id="CAI3995498.1"/>
    </source>
</evidence>
<dbReference type="InterPro" id="IPR050776">
    <property type="entry name" value="Ank_Repeat/CDKN_Inhibitor"/>
</dbReference>
<reference evidence="5" key="1">
    <citation type="submission" date="2022-10" db="EMBL/GenBank/DDBJ databases">
        <authorList>
            <person name="Chen Y."/>
            <person name="Dougan E. K."/>
            <person name="Chan C."/>
            <person name="Rhodes N."/>
            <person name="Thang M."/>
        </authorList>
    </citation>
    <scope>NUCLEOTIDE SEQUENCE</scope>
</reference>
<accession>A0A9P1CR95</accession>
<gene>
    <name evidence="5" type="ORF">C1SCF055_LOCUS22054</name>
</gene>
<evidence type="ECO:0008006" key="7">
    <source>
        <dbReference type="Google" id="ProtNLM"/>
    </source>
</evidence>
<dbReference type="PROSITE" id="PS50088">
    <property type="entry name" value="ANK_REPEAT"/>
    <property type="match status" value="1"/>
</dbReference>
<protein>
    <recommendedName>
        <fullName evidence="7">Ankyrin repeat protein</fullName>
    </recommendedName>
</protein>
<dbReference type="Gene3D" id="1.25.40.20">
    <property type="entry name" value="Ankyrin repeat-containing domain"/>
    <property type="match status" value="1"/>
</dbReference>
<reference evidence="6" key="2">
    <citation type="submission" date="2024-04" db="EMBL/GenBank/DDBJ databases">
        <authorList>
            <person name="Chen Y."/>
            <person name="Shah S."/>
            <person name="Dougan E. K."/>
            <person name="Thang M."/>
            <person name="Chan C."/>
        </authorList>
    </citation>
    <scope>NUCLEOTIDE SEQUENCE [LARGE SCALE GENOMIC DNA]</scope>
</reference>
<dbReference type="InterPro" id="IPR002110">
    <property type="entry name" value="Ankyrin_rpt"/>
</dbReference>
<evidence type="ECO:0000256" key="1">
    <source>
        <dbReference type="ARBA" id="ARBA00022737"/>
    </source>
</evidence>
<dbReference type="InterPro" id="IPR036770">
    <property type="entry name" value="Ankyrin_rpt-contain_sf"/>
</dbReference>
<dbReference type="EMBL" id="CAMXCT020002081">
    <property type="protein sequence ID" value="CAL1148873.1"/>
    <property type="molecule type" value="Genomic_DNA"/>
</dbReference>
<dbReference type="SUPFAM" id="SSF48403">
    <property type="entry name" value="Ankyrin repeat"/>
    <property type="match status" value="1"/>
</dbReference>
<dbReference type="SMART" id="SM00248">
    <property type="entry name" value="ANK"/>
    <property type="match status" value="2"/>
</dbReference>
<dbReference type="AlphaFoldDB" id="A0A9P1CR95"/>
<proteinExistence type="predicted"/>
<feature type="region of interest" description="Disordered" evidence="4">
    <location>
        <begin position="125"/>
        <end position="191"/>
    </location>
</feature>
<evidence type="ECO:0000256" key="2">
    <source>
        <dbReference type="ARBA" id="ARBA00023043"/>
    </source>
</evidence>
<keyword evidence="2 3" id="KW-0040">ANK repeat</keyword>
<feature type="compositionally biased region" description="Polar residues" evidence="4">
    <location>
        <begin position="128"/>
        <end position="137"/>
    </location>
</feature>
<dbReference type="EMBL" id="CAMXCT010002081">
    <property type="protein sequence ID" value="CAI3995498.1"/>
    <property type="molecule type" value="Genomic_DNA"/>
</dbReference>
<evidence type="ECO:0000313" key="6">
    <source>
        <dbReference type="EMBL" id="CAL1148873.1"/>
    </source>
</evidence>
<sequence>MSARATARALIGWGADLQELDATGKTPLQLALAPSEWPRSFDLARTLLEEGADPEQPGTDHETLLMQAAREGDFQSCELLLEFRADPLRRRKDGQTAITLASHEDVPRQVLLTLRSALTRDLAEESVGNIQDPSATGRSASSRRSLGVFSRMANSTEDPPMAKRRSTPGAFSKLQTSEELTPPLSDQAKSL</sequence>
<name>A0A9P1CR95_9DINO</name>
<feature type="non-terminal residue" evidence="5">
    <location>
        <position position="191"/>
    </location>
</feature>
<dbReference type="OrthoDB" id="194358at2759"/>
<dbReference type="PANTHER" id="PTHR24201">
    <property type="entry name" value="ANK_REP_REGION DOMAIN-CONTAINING PROTEIN"/>
    <property type="match status" value="1"/>
</dbReference>
<evidence type="ECO:0000256" key="3">
    <source>
        <dbReference type="PROSITE-ProRule" id="PRU00023"/>
    </source>
</evidence>
<evidence type="ECO:0000256" key="4">
    <source>
        <dbReference type="SAM" id="MobiDB-lite"/>
    </source>
</evidence>
<comment type="caution">
    <text evidence="5">The sequence shown here is derived from an EMBL/GenBank/DDBJ whole genome shotgun (WGS) entry which is preliminary data.</text>
</comment>
<dbReference type="Pfam" id="PF12796">
    <property type="entry name" value="Ank_2"/>
    <property type="match status" value="1"/>
</dbReference>
<organism evidence="5">
    <name type="scientific">Cladocopium goreaui</name>
    <dbReference type="NCBI Taxonomy" id="2562237"/>
    <lineage>
        <taxon>Eukaryota</taxon>
        <taxon>Sar</taxon>
        <taxon>Alveolata</taxon>
        <taxon>Dinophyceae</taxon>
        <taxon>Suessiales</taxon>
        <taxon>Symbiodiniaceae</taxon>
        <taxon>Cladocopium</taxon>
    </lineage>
</organism>
<feature type="repeat" description="ANK" evidence="3">
    <location>
        <begin position="23"/>
        <end position="59"/>
    </location>
</feature>